<dbReference type="RefSeq" id="WP_129203481.1">
    <property type="nucleotide sequence ID" value="NZ_CP035495.1"/>
</dbReference>
<organism evidence="1 2">
    <name type="scientific">Xylanimonas allomyrinae</name>
    <dbReference type="NCBI Taxonomy" id="2509459"/>
    <lineage>
        <taxon>Bacteria</taxon>
        <taxon>Bacillati</taxon>
        <taxon>Actinomycetota</taxon>
        <taxon>Actinomycetes</taxon>
        <taxon>Micrococcales</taxon>
        <taxon>Promicromonosporaceae</taxon>
        <taxon>Xylanimonas</taxon>
    </lineage>
</organism>
<proteinExistence type="predicted"/>
<protein>
    <submittedName>
        <fullName evidence="1">Uncharacterized protein</fullName>
    </submittedName>
</protein>
<evidence type="ECO:0000313" key="1">
    <source>
        <dbReference type="EMBL" id="QAY62898.1"/>
    </source>
</evidence>
<reference evidence="1 2" key="1">
    <citation type="submission" date="2019-01" db="EMBL/GenBank/DDBJ databases">
        <title>Genome sequencing of strain 2JSPR-7.</title>
        <authorList>
            <person name="Heo J."/>
            <person name="Kim S.-J."/>
            <person name="Kim J.-S."/>
            <person name="Hong S.-B."/>
            <person name="Kwon S.-W."/>
        </authorList>
    </citation>
    <scope>NUCLEOTIDE SEQUENCE [LARGE SCALE GENOMIC DNA]</scope>
    <source>
        <strain evidence="1 2">2JSPR-7</strain>
    </source>
</reference>
<accession>A0A4P6EXW9</accession>
<gene>
    <name evidence="1" type="ORF">ET495_06165</name>
</gene>
<name>A0A4P6EXW9_9MICO</name>
<evidence type="ECO:0000313" key="2">
    <source>
        <dbReference type="Proteomes" id="UP000291758"/>
    </source>
</evidence>
<dbReference type="AlphaFoldDB" id="A0A4P6EXW9"/>
<dbReference type="KEGG" id="xyl:ET495_06165"/>
<dbReference type="EMBL" id="CP035495">
    <property type="protein sequence ID" value="QAY62898.1"/>
    <property type="molecule type" value="Genomic_DNA"/>
</dbReference>
<keyword evidence="2" id="KW-1185">Reference proteome</keyword>
<sequence>MSRRDAKRARRAGSAADLSAVPLALSSRRDPLWSDAEAVERLATQLGLVVDVGRPRAWVLAGREAPTLAEAHPWLRFDAFRSAWCLAAGLGLPERVGYLDRRRCQAASIDTSSSRWDAPGRGCQWAP</sequence>
<dbReference type="Proteomes" id="UP000291758">
    <property type="component" value="Chromosome"/>
</dbReference>